<evidence type="ECO:0000256" key="1">
    <source>
        <dbReference type="SAM" id="MobiDB-lite"/>
    </source>
</evidence>
<accession>A0AAV7TZJ9</accession>
<protein>
    <submittedName>
        <fullName evidence="2">Uncharacterized protein</fullName>
    </submittedName>
</protein>
<name>A0AAV7TZJ9_PLEWA</name>
<feature type="region of interest" description="Disordered" evidence="1">
    <location>
        <begin position="34"/>
        <end position="56"/>
    </location>
</feature>
<evidence type="ECO:0000313" key="2">
    <source>
        <dbReference type="EMBL" id="KAJ1181589.1"/>
    </source>
</evidence>
<gene>
    <name evidence="2" type="ORF">NDU88_006794</name>
</gene>
<feature type="compositionally biased region" description="Low complexity" evidence="1">
    <location>
        <begin position="39"/>
        <end position="50"/>
    </location>
</feature>
<organism evidence="2 3">
    <name type="scientific">Pleurodeles waltl</name>
    <name type="common">Iberian ribbed newt</name>
    <dbReference type="NCBI Taxonomy" id="8319"/>
    <lineage>
        <taxon>Eukaryota</taxon>
        <taxon>Metazoa</taxon>
        <taxon>Chordata</taxon>
        <taxon>Craniata</taxon>
        <taxon>Vertebrata</taxon>
        <taxon>Euteleostomi</taxon>
        <taxon>Amphibia</taxon>
        <taxon>Batrachia</taxon>
        <taxon>Caudata</taxon>
        <taxon>Salamandroidea</taxon>
        <taxon>Salamandridae</taxon>
        <taxon>Pleurodelinae</taxon>
        <taxon>Pleurodeles</taxon>
    </lineage>
</organism>
<dbReference type="Proteomes" id="UP001066276">
    <property type="component" value="Chromosome 3_2"/>
</dbReference>
<proteinExistence type="predicted"/>
<comment type="caution">
    <text evidence="2">The sequence shown here is derived from an EMBL/GenBank/DDBJ whole genome shotgun (WGS) entry which is preliminary data.</text>
</comment>
<keyword evidence="3" id="KW-1185">Reference proteome</keyword>
<evidence type="ECO:0000313" key="3">
    <source>
        <dbReference type="Proteomes" id="UP001066276"/>
    </source>
</evidence>
<dbReference type="AlphaFoldDB" id="A0AAV7TZJ9"/>
<dbReference type="EMBL" id="JANPWB010000006">
    <property type="protein sequence ID" value="KAJ1181589.1"/>
    <property type="molecule type" value="Genomic_DNA"/>
</dbReference>
<reference evidence="2" key="1">
    <citation type="journal article" date="2022" name="bioRxiv">
        <title>Sequencing and chromosome-scale assembly of the giantPleurodeles waltlgenome.</title>
        <authorList>
            <person name="Brown T."/>
            <person name="Elewa A."/>
            <person name="Iarovenko S."/>
            <person name="Subramanian E."/>
            <person name="Araus A.J."/>
            <person name="Petzold A."/>
            <person name="Susuki M."/>
            <person name="Suzuki K.-i.T."/>
            <person name="Hayashi T."/>
            <person name="Toyoda A."/>
            <person name="Oliveira C."/>
            <person name="Osipova E."/>
            <person name="Leigh N.D."/>
            <person name="Simon A."/>
            <person name="Yun M.H."/>
        </authorList>
    </citation>
    <scope>NUCLEOTIDE SEQUENCE</scope>
    <source>
        <strain evidence="2">20211129_DDA</strain>
        <tissue evidence="2">Liver</tissue>
    </source>
</reference>
<sequence>MLRRRHKGRRRDCLAHGAVLGGAARSCKEAVDGSTVRLGPAGPARTRGPGSDWRRPQRGGMWQVLLRLRFVVVYGSPRGVQVTL</sequence>